<evidence type="ECO:0000256" key="8">
    <source>
        <dbReference type="ARBA" id="ARBA00023315"/>
    </source>
</evidence>
<dbReference type="Pfam" id="PF00698">
    <property type="entry name" value="Acyl_transf_1"/>
    <property type="match status" value="1"/>
</dbReference>
<dbReference type="PROSITE" id="PS52019">
    <property type="entry name" value="PKS_MFAS_DH"/>
    <property type="match status" value="1"/>
</dbReference>
<dbReference type="InterPro" id="IPR020843">
    <property type="entry name" value="ER"/>
</dbReference>
<feature type="active site" description="Proton acceptor; for dehydratase activity" evidence="9">
    <location>
        <position position="988"/>
    </location>
</feature>
<dbReference type="InterPro" id="IPR013968">
    <property type="entry name" value="PKS_KR"/>
</dbReference>
<dbReference type="InterPro" id="IPR042104">
    <property type="entry name" value="PKS_dehydratase_sf"/>
</dbReference>
<feature type="active site" description="Proton donor; for dehydratase activity" evidence="9">
    <location>
        <position position="1182"/>
    </location>
</feature>
<dbReference type="PROSITE" id="PS50075">
    <property type="entry name" value="CARRIER"/>
    <property type="match status" value="1"/>
</dbReference>
<dbReference type="Pfam" id="PF16197">
    <property type="entry name" value="KAsynt_C_assoc"/>
    <property type="match status" value="1"/>
</dbReference>
<dbReference type="GO" id="GO:1901336">
    <property type="term" value="P:lactone biosynthetic process"/>
    <property type="evidence" value="ECO:0007669"/>
    <property type="project" value="UniProtKB-ARBA"/>
</dbReference>
<comment type="caution">
    <text evidence="13">The sequence shown here is derived from an EMBL/GenBank/DDBJ whole genome shotgun (WGS) entry which is preliminary data.</text>
</comment>
<dbReference type="FunFam" id="3.40.50.720:FF:000209">
    <property type="entry name" value="Polyketide synthase Pks12"/>
    <property type="match status" value="1"/>
</dbReference>
<dbReference type="OrthoDB" id="329835at2759"/>
<dbReference type="InterPro" id="IPR020806">
    <property type="entry name" value="PKS_PP-bd"/>
</dbReference>
<evidence type="ECO:0000256" key="7">
    <source>
        <dbReference type="ARBA" id="ARBA00023268"/>
    </source>
</evidence>
<dbReference type="Gene3D" id="3.10.129.110">
    <property type="entry name" value="Polyketide synthase dehydratase"/>
    <property type="match status" value="1"/>
</dbReference>
<dbReference type="InterPro" id="IPR009081">
    <property type="entry name" value="PP-bd_ACP"/>
</dbReference>
<keyword evidence="8" id="KW-0012">Acyltransferase</keyword>
<keyword evidence="5" id="KW-0521">NADP</keyword>
<dbReference type="SMART" id="SM00823">
    <property type="entry name" value="PKS_PP"/>
    <property type="match status" value="1"/>
</dbReference>
<dbReference type="Gene3D" id="3.40.50.720">
    <property type="entry name" value="NAD(P)-binding Rossmann-like Domain"/>
    <property type="match status" value="2"/>
</dbReference>
<dbReference type="InterPro" id="IPR050091">
    <property type="entry name" value="PKS_NRPS_Biosynth_Enz"/>
</dbReference>
<dbReference type="GO" id="GO:0031177">
    <property type="term" value="F:phosphopantetheine binding"/>
    <property type="evidence" value="ECO:0007669"/>
    <property type="project" value="InterPro"/>
</dbReference>
<dbReference type="Pfam" id="PF08242">
    <property type="entry name" value="Methyltransf_12"/>
    <property type="match status" value="1"/>
</dbReference>
<dbReference type="SMART" id="SM00827">
    <property type="entry name" value="PKS_AT"/>
    <property type="match status" value="1"/>
</dbReference>
<dbReference type="Gene3D" id="3.30.70.3290">
    <property type="match status" value="1"/>
</dbReference>
<dbReference type="SMART" id="SM00825">
    <property type="entry name" value="PKS_KS"/>
    <property type="match status" value="1"/>
</dbReference>
<dbReference type="InterPro" id="IPR014043">
    <property type="entry name" value="Acyl_transferase_dom"/>
</dbReference>
<dbReference type="InterPro" id="IPR014031">
    <property type="entry name" value="Ketoacyl_synth_C"/>
</dbReference>
<dbReference type="PANTHER" id="PTHR43775:SF29">
    <property type="entry name" value="ASPERFURANONE POLYKETIDE SYNTHASE AFOG-RELATED"/>
    <property type="match status" value="1"/>
</dbReference>
<dbReference type="InterPro" id="IPR020807">
    <property type="entry name" value="PKS_DH"/>
</dbReference>
<dbReference type="SUPFAM" id="SSF52151">
    <property type="entry name" value="FabD/lysophospholipase-like"/>
    <property type="match status" value="1"/>
</dbReference>
<dbReference type="Pfam" id="PF00109">
    <property type="entry name" value="ketoacyl-synt"/>
    <property type="match status" value="1"/>
</dbReference>
<dbReference type="Gene3D" id="3.40.47.10">
    <property type="match status" value="1"/>
</dbReference>
<evidence type="ECO:0000256" key="4">
    <source>
        <dbReference type="ARBA" id="ARBA00022679"/>
    </source>
</evidence>
<name>A0A9P8QP06_9HYPO</name>
<evidence type="ECO:0000256" key="1">
    <source>
        <dbReference type="ARBA" id="ARBA00005179"/>
    </source>
</evidence>
<keyword evidence="6" id="KW-0560">Oxidoreductase</keyword>
<dbReference type="InterPro" id="IPR014030">
    <property type="entry name" value="Ketoacyl_synth_N"/>
</dbReference>
<dbReference type="SMART" id="SM00829">
    <property type="entry name" value="PKS_ER"/>
    <property type="match status" value="1"/>
</dbReference>
<gene>
    <name evidence="13" type="ORF">Trco_003092</name>
</gene>
<dbReference type="Pfam" id="PF21089">
    <property type="entry name" value="PKS_DH_N"/>
    <property type="match status" value="1"/>
</dbReference>
<dbReference type="Pfam" id="PF02801">
    <property type="entry name" value="Ketoacyl-synt_C"/>
    <property type="match status" value="1"/>
</dbReference>
<dbReference type="InterPro" id="IPR049551">
    <property type="entry name" value="PKS_DH_C"/>
</dbReference>
<dbReference type="InterPro" id="IPR013217">
    <property type="entry name" value="Methyltransf_12"/>
</dbReference>
<dbReference type="SUPFAM" id="SSF53901">
    <property type="entry name" value="Thiolase-like"/>
    <property type="match status" value="1"/>
</dbReference>
<keyword evidence="7" id="KW-0511">Multifunctional enzyme</keyword>
<evidence type="ECO:0000259" key="10">
    <source>
        <dbReference type="PROSITE" id="PS50075"/>
    </source>
</evidence>
<evidence type="ECO:0000313" key="13">
    <source>
        <dbReference type="EMBL" id="KAH6609746.1"/>
    </source>
</evidence>
<keyword evidence="4" id="KW-0808">Transferase</keyword>
<dbReference type="GO" id="GO:0006633">
    <property type="term" value="P:fatty acid biosynthetic process"/>
    <property type="evidence" value="ECO:0007669"/>
    <property type="project" value="TreeGrafter"/>
</dbReference>
<evidence type="ECO:0000256" key="2">
    <source>
        <dbReference type="ARBA" id="ARBA00022450"/>
    </source>
</evidence>
<dbReference type="Pfam" id="PF08659">
    <property type="entry name" value="KR"/>
    <property type="match status" value="1"/>
</dbReference>
<dbReference type="InterPro" id="IPR016036">
    <property type="entry name" value="Malonyl_transacylase_ACP-bd"/>
</dbReference>
<reference evidence="13" key="1">
    <citation type="submission" date="2021-08" db="EMBL/GenBank/DDBJ databases">
        <title>Chromosome-Level Trichoderma cornu-damae using Hi-C Data.</title>
        <authorList>
            <person name="Kim C.S."/>
        </authorList>
    </citation>
    <scope>NUCLEOTIDE SEQUENCE</scope>
    <source>
        <strain evidence="13">KA19-0412C</strain>
    </source>
</reference>
<evidence type="ECO:0000256" key="6">
    <source>
        <dbReference type="ARBA" id="ARBA00023002"/>
    </source>
</evidence>
<dbReference type="EMBL" id="JAIWOZ010000002">
    <property type="protein sequence ID" value="KAH6609746.1"/>
    <property type="molecule type" value="Genomic_DNA"/>
</dbReference>
<feature type="region of interest" description="N-terminal hotdog fold" evidence="9">
    <location>
        <begin position="956"/>
        <end position="1093"/>
    </location>
</feature>
<dbReference type="Pfam" id="PF08240">
    <property type="entry name" value="ADH_N"/>
    <property type="match status" value="1"/>
</dbReference>
<dbReference type="Proteomes" id="UP000827724">
    <property type="component" value="Unassembled WGS sequence"/>
</dbReference>
<dbReference type="Gene3D" id="1.10.1200.10">
    <property type="entry name" value="ACP-like"/>
    <property type="match status" value="1"/>
</dbReference>
<dbReference type="CDD" id="cd05195">
    <property type="entry name" value="enoyl_red"/>
    <property type="match status" value="1"/>
</dbReference>
<proteinExistence type="predicted"/>
<dbReference type="Pfam" id="PF23297">
    <property type="entry name" value="ACP_SdgA_C"/>
    <property type="match status" value="1"/>
</dbReference>
<dbReference type="InterPro" id="IPR020841">
    <property type="entry name" value="PKS_Beta-ketoAc_synthase_dom"/>
</dbReference>
<feature type="domain" description="PKS/mFAS DH" evidence="12">
    <location>
        <begin position="956"/>
        <end position="1266"/>
    </location>
</feature>
<feature type="domain" description="Carrier" evidence="10">
    <location>
        <begin position="2509"/>
        <end position="2587"/>
    </location>
</feature>
<feature type="domain" description="Ketosynthase family 3 (KS3)" evidence="11">
    <location>
        <begin position="4"/>
        <end position="430"/>
    </location>
</feature>
<dbReference type="InterPro" id="IPR011032">
    <property type="entry name" value="GroES-like_sf"/>
</dbReference>
<dbReference type="InterPro" id="IPR029063">
    <property type="entry name" value="SAM-dependent_MTases_sf"/>
</dbReference>
<evidence type="ECO:0000313" key="14">
    <source>
        <dbReference type="Proteomes" id="UP000827724"/>
    </source>
</evidence>
<dbReference type="InterPro" id="IPR036736">
    <property type="entry name" value="ACP-like_sf"/>
</dbReference>
<dbReference type="InterPro" id="IPR013154">
    <property type="entry name" value="ADH-like_N"/>
</dbReference>
<dbReference type="Gene3D" id="3.40.366.10">
    <property type="entry name" value="Malonyl-Coenzyme A Acyl Carrier Protein, domain 2"/>
    <property type="match status" value="1"/>
</dbReference>
<evidence type="ECO:0000259" key="12">
    <source>
        <dbReference type="PROSITE" id="PS52019"/>
    </source>
</evidence>
<dbReference type="Pfam" id="PF13602">
    <property type="entry name" value="ADH_zinc_N_2"/>
    <property type="match status" value="1"/>
</dbReference>
<feature type="region of interest" description="C-terminal hotdog fold" evidence="9">
    <location>
        <begin position="1121"/>
        <end position="1266"/>
    </location>
</feature>
<dbReference type="SUPFAM" id="SSF55048">
    <property type="entry name" value="Probable ACP-binding domain of malonyl-CoA ACP transacylase"/>
    <property type="match status" value="1"/>
</dbReference>
<dbReference type="InterPro" id="IPR016039">
    <property type="entry name" value="Thiolase-like"/>
</dbReference>
<sequence>METTDDIAIVGFSFKLPQDVEDDTSFWDVLYNQKNLMTEWPESRLNASSFVANKQSKIQCRGGHFIKQDVATFDAPFFSITAKEAASMDPMQRWTLETSYRAFEKAGIPVERLRGSRTAVFSATMTEDWARMVGMDPDNAERTVATGTVASLIPNRVSFYFDLHGPSIHVDTACSGSLSAIDMACKVLRDGDASAALVTGSNLALDPSTFQMLSSQGFLSPDSLCYSFDHRANGYARGEGIIAFVLKPVSAAIRDGDMIRAVIRSSASNQDGHTPGLTQPSPEAQEALIRHVYQKANLSFDQTRYVEAHGNNSGTGTLVGDPIEIKGIGRVFRKYRSIEDPLYVGSVKGNIGHLEGASGLAGILKSILMLEKGIIPPNANFEKISPRIDADFYNITVPKQSTAWPSAGIRRISVNSFGFGGSNTHVILDDAMHYLQEKGLSGNHCTAGAANAAADAADRSLDATPRDDNLPRLLVWSAKDEKAIKRTTLGYEGYYAAKSVGDAGRLDKLAFTLANRRSHMLWRTFAIANSGPESAEDARSQDVRLSAARPVRSSSETALAFVFTGQGAQYVNMGWDLLKYPVFASFMRKIDDIYRELGSKWSVFDELRSRDNIDRPEYSQPLSTAVQIALVELLKSFGILPGAVVGHSSGEITAAYAIGALSLVSACKVSYFRGQFAGKLRAIKSTSPGAMLSVNLAEDRVAGYLADVKADDVGSVRTACINSPTNCTLSGPEGAIKAIKAQADKDGIFAHVLMTGVAYHSPSMQEIADDYLVSMGNLGSDGSVTRDAKAASTACPMVSSVSGKIARPATLATAQYWVENLVSPVRFSTAIQTLTQTSSLKVGLGRITDIVEIGPHPALRRPVLDTVAQPGNKNNSVRYSYALHRTEPAVETVLKLVGELFCHGHAGVSISAANQQADSRAAFLIDCPEYPFDHSLSYWAESRISRDFRLREPVSGETLGMRVTDWNPLQPRWRAFLATESLPWIAHHVVSDNVLYPAAGMLVMAMEAVQQMALQLPGREISGYLVKEARFMNPIVVREAFEDRIEVQTHLSPAKTQQHEKEATWFDVAVMSYFRGRWTECCRTTIQVQYKASADIDGGEGRRLADMRTRSRHEKAKKACTQPVDSQVYYQDAAKVGLKWGDWFQVLQDIFLDSKGGVAVARVDASKARYQTTSIVHPAILDVVFHMLRIGAGQLPATNVPVRLRDAWFAPTGWQQPQTQSIHWLGFARGSKMGEHGSVYALADDGTVLCAIQEAATAAVSMDHGLDGSTEPGNKKTLVHRVEWKPQLSLLNPKELASVCHAEAFTKDEAPIIAGSVKLNSLLDIAVARTLGGIVESHLAKLPVNLRRHVEWMERHVGRMSPSRREEANAISDEEMERRLCEIDAEMPEWKVYTAVARSLPAILAAEVDPLQIVFESDLASVFYAHVFESICADGRLARFLDLASHENPAMRILEVGAGTGGVTGHVMRALQDREARTGTLSFAEFTYTDVSPVFLEGARNRWPELLNRMVFKTLDLEADIAQQGFEPGTYDLIIAGCVLHATPSLEATLRNVRTALRPGGRLLLLEVINPDDIATNFWSGLVPSWWVAREEWRPYSAAIPEKQWDTCLRATGFSGSELVIRDYQSDQCHFMSIIVSTAVEQGPGEQPADDEAASAITSSREEATAGGCQPSLVFIVDDEERQKDLVKAVLGHLNPDGNRQSAVRAFSSLDQAEQTSWEDGAIAICLAEVNSRPLVASLSDERSFGCLQRLVKQAPRLLWATSTGIDDELYPHYGVIQGFLRTIRAEQPHSDLVSVAIEGQADIAACARYISTVFHATFESSLSEEVEYIVRDGQIMVGRASVDGPGNTSLQALLYPQLQHLAWKDSPALRLDVGTPGALDSLRLVYDAAHESPLGPEEIEIEAFAWGLNFRDVLIALGRYSETQDDLLGADCAGIVTRVGRACSGSVRVGDRVCMLAEACMRKYPRAHETRVIGIPDSLSFESAASLLVPALTSYHALVNVAQLQPGETVLIHSAAGSTGQMAVRIAQMLGAKVFATTSSPDKKRFLVDTLSIPEDCIFHSRTTSFAESVMQHTQGRGVDCVLNSLSGDGLRASWECMAPFGRFVDIGNADIKANAMLPMAMFAKNVSFSAVHLMWLKPSVTARLLESTMQLLDQGKILPPQPIRSFGLRDAEQAFRVLQSGKNIGRIVIAPEPDELVPQLTLERRPWTFDEKASYLVVGGFGGLGRAILMWMADRGAKHIIVPSRSGAASKAAVDLIDKLTARGVHIMAPECDASSGSSLEGLLAECVSKGLPPIKGCINSAMVLQDAIFENMTFAQWELTVKSKAQTAWNLHRLLPNDLDFFILLSSLAGVVGQPSSANYTAGCAFQDALAHQRVLCGQKALSLDIGWMRNIGIIAETAAYQRRRQADQDLQSIDDIELLAMLTMCCDPANPLSHLSLEASSSQVLFGLRTPADFIARDQTMPAHFEVPFFAGFSFVPSSAANQEGYPSAQGNQPAVLFRQATDPDERGQIVLSALAAKLAVAMSIAPGDVESSKPLSNYGVDSLMAIELRNWIGREFSVKVSVFDIMGGQPLSSIANMVSERSLMES</sequence>
<evidence type="ECO:0000256" key="9">
    <source>
        <dbReference type="PROSITE-ProRule" id="PRU01363"/>
    </source>
</evidence>
<dbReference type="Gene3D" id="3.90.180.10">
    <property type="entry name" value="Medium-chain alcohol dehydrogenases, catalytic domain"/>
    <property type="match status" value="1"/>
</dbReference>
<dbReference type="PANTHER" id="PTHR43775">
    <property type="entry name" value="FATTY ACID SYNTHASE"/>
    <property type="match status" value="1"/>
</dbReference>
<dbReference type="PROSITE" id="PS52004">
    <property type="entry name" value="KS3_2"/>
    <property type="match status" value="1"/>
</dbReference>
<dbReference type="CDD" id="cd00833">
    <property type="entry name" value="PKS"/>
    <property type="match status" value="1"/>
</dbReference>
<dbReference type="InterPro" id="IPR036291">
    <property type="entry name" value="NAD(P)-bd_dom_sf"/>
</dbReference>
<dbReference type="SUPFAM" id="SSF53335">
    <property type="entry name" value="S-adenosyl-L-methionine-dependent methyltransferases"/>
    <property type="match status" value="1"/>
</dbReference>
<evidence type="ECO:0000259" key="11">
    <source>
        <dbReference type="PROSITE" id="PS52004"/>
    </source>
</evidence>
<dbReference type="SMART" id="SM00822">
    <property type="entry name" value="PKS_KR"/>
    <property type="match status" value="1"/>
</dbReference>
<keyword evidence="14" id="KW-1185">Reference proteome</keyword>
<comment type="pathway">
    <text evidence="1">Secondary metabolite biosynthesis.</text>
</comment>
<dbReference type="InterPro" id="IPR001227">
    <property type="entry name" value="Ac_transferase_dom_sf"/>
</dbReference>
<dbReference type="Gene3D" id="3.40.50.150">
    <property type="entry name" value="Vaccinia Virus protein VP39"/>
    <property type="match status" value="1"/>
</dbReference>
<evidence type="ECO:0000256" key="3">
    <source>
        <dbReference type="ARBA" id="ARBA00022553"/>
    </source>
</evidence>
<dbReference type="Pfam" id="PF14765">
    <property type="entry name" value="PS-DH"/>
    <property type="match status" value="1"/>
</dbReference>
<dbReference type="GO" id="GO:0016491">
    <property type="term" value="F:oxidoreductase activity"/>
    <property type="evidence" value="ECO:0007669"/>
    <property type="project" value="UniProtKB-KW"/>
</dbReference>
<organism evidence="13 14">
    <name type="scientific">Trichoderma cornu-damae</name>
    <dbReference type="NCBI Taxonomy" id="654480"/>
    <lineage>
        <taxon>Eukaryota</taxon>
        <taxon>Fungi</taxon>
        <taxon>Dikarya</taxon>
        <taxon>Ascomycota</taxon>
        <taxon>Pezizomycotina</taxon>
        <taxon>Sordariomycetes</taxon>
        <taxon>Hypocreomycetidae</taxon>
        <taxon>Hypocreales</taxon>
        <taxon>Hypocreaceae</taxon>
        <taxon>Trichoderma</taxon>
    </lineage>
</organism>
<dbReference type="InterPro" id="IPR049900">
    <property type="entry name" value="PKS_mFAS_DH"/>
</dbReference>
<dbReference type="SUPFAM" id="SSF50129">
    <property type="entry name" value="GroES-like"/>
    <property type="match status" value="1"/>
</dbReference>
<dbReference type="InterPro" id="IPR057326">
    <property type="entry name" value="KR_dom"/>
</dbReference>
<dbReference type="SUPFAM" id="SSF47336">
    <property type="entry name" value="ACP-like"/>
    <property type="match status" value="1"/>
</dbReference>
<dbReference type="InterPro" id="IPR049552">
    <property type="entry name" value="PKS_DH_N"/>
</dbReference>
<evidence type="ECO:0000256" key="5">
    <source>
        <dbReference type="ARBA" id="ARBA00022857"/>
    </source>
</evidence>
<dbReference type="InterPro" id="IPR016035">
    <property type="entry name" value="Acyl_Trfase/lysoPLipase"/>
</dbReference>
<accession>A0A9P8QP06</accession>
<dbReference type="InterPro" id="IPR032821">
    <property type="entry name" value="PKS_assoc"/>
</dbReference>
<dbReference type="GO" id="GO:0004312">
    <property type="term" value="F:fatty acid synthase activity"/>
    <property type="evidence" value="ECO:0007669"/>
    <property type="project" value="TreeGrafter"/>
</dbReference>
<protein>
    <submittedName>
        <fullName evidence="13">Polyketide synthase</fullName>
    </submittedName>
</protein>
<dbReference type="SMART" id="SM00826">
    <property type="entry name" value="PKS_DH"/>
    <property type="match status" value="1"/>
</dbReference>
<keyword evidence="2" id="KW-0596">Phosphopantetheine</keyword>
<dbReference type="SUPFAM" id="SSF51735">
    <property type="entry name" value="NAD(P)-binding Rossmann-fold domains"/>
    <property type="match status" value="2"/>
</dbReference>
<keyword evidence="3" id="KW-0597">Phosphoprotein</keyword>
<dbReference type="GO" id="GO:0044550">
    <property type="term" value="P:secondary metabolite biosynthetic process"/>
    <property type="evidence" value="ECO:0007669"/>
    <property type="project" value="TreeGrafter"/>
</dbReference>